<reference evidence="1" key="2">
    <citation type="journal article" date="2015" name="Fish Shellfish Immunol.">
        <title>Early steps in the European eel (Anguilla anguilla)-Vibrio vulnificus interaction in the gills: Role of the RtxA13 toxin.</title>
        <authorList>
            <person name="Callol A."/>
            <person name="Pajuelo D."/>
            <person name="Ebbesson L."/>
            <person name="Teles M."/>
            <person name="MacKenzie S."/>
            <person name="Amaro C."/>
        </authorList>
    </citation>
    <scope>NUCLEOTIDE SEQUENCE</scope>
</reference>
<dbReference type="EMBL" id="GBXM01095435">
    <property type="protein sequence ID" value="JAH13142.1"/>
    <property type="molecule type" value="Transcribed_RNA"/>
</dbReference>
<dbReference type="AlphaFoldDB" id="A0A0E9Q9C7"/>
<organism evidence="1">
    <name type="scientific">Anguilla anguilla</name>
    <name type="common">European freshwater eel</name>
    <name type="synonym">Muraena anguilla</name>
    <dbReference type="NCBI Taxonomy" id="7936"/>
    <lineage>
        <taxon>Eukaryota</taxon>
        <taxon>Metazoa</taxon>
        <taxon>Chordata</taxon>
        <taxon>Craniata</taxon>
        <taxon>Vertebrata</taxon>
        <taxon>Euteleostomi</taxon>
        <taxon>Actinopterygii</taxon>
        <taxon>Neopterygii</taxon>
        <taxon>Teleostei</taxon>
        <taxon>Anguilliformes</taxon>
        <taxon>Anguillidae</taxon>
        <taxon>Anguilla</taxon>
    </lineage>
</organism>
<accession>A0A0E9Q9C7</accession>
<name>A0A0E9Q9C7_ANGAN</name>
<proteinExistence type="predicted"/>
<reference evidence="1" key="1">
    <citation type="submission" date="2014-11" db="EMBL/GenBank/DDBJ databases">
        <authorList>
            <person name="Amaro Gonzalez C."/>
        </authorList>
    </citation>
    <scope>NUCLEOTIDE SEQUENCE</scope>
</reference>
<protein>
    <submittedName>
        <fullName evidence="1">Uncharacterized protein</fullName>
    </submittedName>
</protein>
<sequence>MTCSHTHYNLKTWGVQNIYYEPNSSKATSTPHILMTLS</sequence>
<evidence type="ECO:0000313" key="1">
    <source>
        <dbReference type="EMBL" id="JAH13142.1"/>
    </source>
</evidence>